<protein>
    <submittedName>
        <fullName evidence="1">Uncharacterized protein</fullName>
    </submittedName>
</protein>
<accession>A0AA41Z463</accession>
<dbReference type="EMBL" id="JAMOIM010000013">
    <property type="protein sequence ID" value="MCW6510163.1"/>
    <property type="molecule type" value="Genomic_DNA"/>
</dbReference>
<name>A0AA41Z463_9HYPH</name>
<evidence type="ECO:0000313" key="2">
    <source>
        <dbReference type="Proteomes" id="UP001165667"/>
    </source>
</evidence>
<dbReference type="Proteomes" id="UP001165667">
    <property type="component" value="Unassembled WGS sequence"/>
</dbReference>
<gene>
    <name evidence="1" type="ORF">M8523_19270</name>
</gene>
<proteinExistence type="predicted"/>
<dbReference type="RefSeq" id="WP_282586530.1">
    <property type="nucleotide sequence ID" value="NZ_JAMOIM010000013.1"/>
</dbReference>
<dbReference type="AlphaFoldDB" id="A0AA41Z463"/>
<evidence type="ECO:0000313" key="1">
    <source>
        <dbReference type="EMBL" id="MCW6510163.1"/>
    </source>
</evidence>
<reference evidence="1" key="1">
    <citation type="submission" date="2022-05" db="EMBL/GenBank/DDBJ databases">
        <authorList>
            <person name="Pankratov T."/>
        </authorList>
    </citation>
    <scope>NUCLEOTIDE SEQUENCE</scope>
    <source>
        <strain evidence="1">BP6-180914</strain>
    </source>
</reference>
<sequence>MELRRKQRMDPLTGLKAVTGPDLASFIREIELMRILPLGSSVAGICAGASRARSE</sequence>
<organism evidence="1 2">
    <name type="scientific">Lichenifustis flavocetrariae</name>
    <dbReference type="NCBI Taxonomy" id="2949735"/>
    <lineage>
        <taxon>Bacteria</taxon>
        <taxon>Pseudomonadati</taxon>
        <taxon>Pseudomonadota</taxon>
        <taxon>Alphaproteobacteria</taxon>
        <taxon>Hyphomicrobiales</taxon>
        <taxon>Lichenihabitantaceae</taxon>
        <taxon>Lichenifustis</taxon>
    </lineage>
</organism>
<comment type="caution">
    <text evidence="1">The sequence shown here is derived from an EMBL/GenBank/DDBJ whole genome shotgun (WGS) entry which is preliminary data.</text>
</comment>
<keyword evidence="2" id="KW-1185">Reference proteome</keyword>